<keyword evidence="9" id="KW-1185">Reference proteome</keyword>
<organism evidence="8 9">
    <name type="scientific">Hevea brasiliensis</name>
    <name type="common">Para rubber tree</name>
    <name type="synonym">Siphonia brasiliensis</name>
    <dbReference type="NCBI Taxonomy" id="3981"/>
    <lineage>
        <taxon>Eukaryota</taxon>
        <taxon>Viridiplantae</taxon>
        <taxon>Streptophyta</taxon>
        <taxon>Embryophyta</taxon>
        <taxon>Tracheophyta</taxon>
        <taxon>Spermatophyta</taxon>
        <taxon>Magnoliopsida</taxon>
        <taxon>eudicotyledons</taxon>
        <taxon>Gunneridae</taxon>
        <taxon>Pentapetalae</taxon>
        <taxon>rosids</taxon>
        <taxon>fabids</taxon>
        <taxon>Malpighiales</taxon>
        <taxon>Euphorbiaceae</taxon>
        <taxon>Crotonoideae</taxon>
        <taxon>Micrandreae</taxon>
        <taxon>Hevea</taxon>
    </lineage>
</organism>
<keyword evidence="5" id="KW-0539">Nucleus</keyword>
<evidence type="ECO:0000313" key="7">
    <source>
        <dbReference type="EMBL" id="KAF2319790.1"/>
    </source>
</evidence>
<dbReference type="AlphaFoldDB" id="A0A6A6N294"/>
<dbReference type="InterPro" id="IPR003340">
    <property type="entry name" value="B3_DNA-bd"/>
</dbReference>
<comment type="caution">
    <text evidence="8">The sequence shown here is derived from an EMBL/GenBank/DDBJ whole genome shotgun (WGS) entry which is preliminary data.</text>
</comment>
<protein>
    <recommendedName>
        <fullName evidence="6">TF-B3 domain-containing protein</fullName>
    </recommendedName>
</protein>
<proteinExistence type="predicted"/>
<accession>A0A6A6N294</accession>
<dbReference type="EMBL" id="JAAGAX010000003">
    <property type="protein sequence ID" value="KAF2319790.1"/>
    <property type="molecule type" value="Genomic_DNA"/>
</dbReference>
<dbReference type="GO" id="GO:0003677">
    <property type="term" value="F:DNA binding"/>
    <property type="evidence" value="ECO:0007669"/>
    <property type="project" value="UniProtKB-KW"/>
</dbReference>
<dbReference type="SUPFAM" id="SSF101936">
    <property type="entry name" value="DNA-binding pseudobarrel domain"/>
    <property type="match status" value="1"/>
</dbReference>
<evidence type="ECO:0000313" key="9">
    <source>
        <dbReference type="Proteomes" id="UP000467840"/>
    </source>
</evidence>
<evidence type="ECO:0000256" key="4">
    <source>
        <dbReference type="ARBA" id="ARBA00023163"/>
    </source>
</evidence>
<keyword evidence="3" id="KW-0238">DNA-binding</keyword>
<evidence type="ECO:0000256" key="2">
    <source>
        <dbReference type="ARBA" id="ARBA00023015"/>
    </source>
</evidence>
<sequence length="158" mass="18198">MSISRCRLSAGIIHLDEKFFEVLLSKRLTTKTDLRHQLLVPTEALGDDKKLIVGDLIISFDQNGKQWKFPLATRKTDRGKPSRYKKPTIPPGSWHPFVQEFGLRADDAVIFYIRKHDIARKIQVRAMRKAFLLMGKKVWKEVEKVDNQASTSQPRTPA</sequence>
<gene>
    <name evidence="7" type="ORF">GH714_018900</name>
    <name evidence="8" type="ORF">GH714_019059</name>
</gene>
<feature type="domain" description="TF-B3" evidence="6">
    <location>
        <begin position="23"/>
        <end position="128"/>
    </location>
</feature>
<name>A0A6A6N294_HEVBR</name>
<evidence type="ECO:0000256" key="3">
    <source>
        <dbReference type="ARBA" id="ARBA00023125"/>
    </source>
</evidence>
<keyword evidence="2" id="KW-0805">Transcription regulation</keyword>
<dbReference type="Proteomes" id="UP000467840">
    <property type="component" value="Chromosome 10"/>
</dbReference>
<evidence type="ECO:0000256" key="5">
    <source>
        <dbReference type="ARBA" id="ARBA00023242"/>
    </source>
</evidence>
<reference evidence="8 9" key="1">
    <citation type="journal article" date="2020" name="Mol. Plant">
        <title>The Chromosome-Based Rubber Tree Genome Provides New Insights into Spurge Genome Evolution and Rubber Biosynthesis.</title>
        <authorList>
            <person name="Liu J."/>
            <person name="Shi C."/>
            <person name="Shi C.C."/>
            <person name="Li W."/>
            <person name="Zhang Q.J."/>
            <person name="Zhang Y."/>
            <person name="Li K."/>
            <person name="Lu H.F."/>
            <person name="Shi C."/>
            <person name="Zhu S.T."/>
            <person name="Xiao Z.Y."/>
            <person name="Nan H."/>
            <person name="Yue Y."/>
            <person name="Zhu X.G."/>
            <person name="Wu Y."/>
            <person name="Hong X.N."/>
            <person name="Fan G.Y."/>
            <person name="Tong Y."/>
            <person name="Zhang D."/>
            <person name="Mao C.L."/>
            <person name="Liu Y.L."/>
            <person name="Hao S.J."/>
            <person name="Liu W.Q."/>
            <person name="Lv M.Q."/>
            <person name="Zhang H.B."/>
            <person name="Liu Y."/>
            <person name="Hu-Tang G.R."/>
            <person name="Wang J.P."/>
            <person name="Wang J.H."/>
            <person name="Sun Y.H."/>
            <person name="Ni S.B."/>
            <person name="Chen W.B."/>
            <person name="Zhang X.C."/>
            <person name="Jiao Y.N."/>
            <person name="Eichler E.E."/>
            <person name="Li G.H."/>
            <person name="Liu X."/>
            <person name="Gao L.Z."/>
        </authorList>
    </citation>
    <scope>NUCLEOTIDE SEQUENCE [LARGE SCALE GENOMIC DNA]</scope>
    <source>
        <strain evidence="9">cv. GT1</strain>
        <tissue evidence="8">Leaf</tissue>
    </source>
</reference>
<evidence type="ECO:0000256" key="1">
    <source>
        <dbReference type="ARBA" id="ARBA00004123"/>
    </source>
</evidence>
<evidence type="ECO:0000313" key="8">
    <source>
        <dbReference type="EMBL" id="KAF2319800.1"/>
    </source>
</evidence>
<keyword evidence="4" id="KW-0804">Transcription</keyword>
<dbReference type="InterPro" id="IPR015300">
    <property type="entry name" value="DNA-bd_pseudobarrel_sf"/>
</dbReference>
<dbReference type="GO" id="GO:0005634">
    <property type="term" value="C:nucleus"/>
    <property type="evidence" value="ECO:0007669"/>
    <property type="project" value="UniProtKB-SubCell"/>
</dbReference>
<dbReference type="Gene3D" id="2.40.330.10">
    <property type="entry name" value="DNA-binding pseudobarrel domain"/>
    <property type="match status" value="1"/>
</dbReference>
<evidence type="ECO:0000259" key="6">
    <source>
        <dbReference type="PROSITE" id="PS50863"/>
    </source>
</evidence>
<comment type="subcellular location">
    <subcellularLocation>
        <location evidence="1">Nucleus</location>
    </subcellularLocation>
</comment>
<dbReference type="PROSITE" id="PS50863">
    <property type="entry name" value="B3"/>
    <property type="match status" value="1"/>
</dbReference>
<dbReference type="EMBL" id="JAAGAX010000003">
    <property type="protein sequence ID" value="KAF2319800.1"/>
    <property type="molecule type" value="Genomic_DNA"/>
</dbReference>